<gene>
    <name evidence="2" type="ORF">QYF61_004213</name>
</gene>
<reference evidence="2 3" key="1">
    <citation type="journal article" date="2023" name="J. Hered.">
        <title>Chromosome-level genome of the wood stork (Mycteria americana) provides insight into avian chromosome evolution.</title>
        <authorList>
            <person name="Flamio R. Jr."/>
            <person name="Ramstad K.M."/>
        </authorList>
    </citation>
    <scope>NUCLEOTIDE SEQUENCE [LARGE SCALE GENOMIC DNA]</scope>
    <source>
        <strain evidence="2">JAX WOST 10</strain>
    </source>
</reference>
<name>A0AAN7S0D5_MYCAM</name>
<accession>A0AAN7S0D5</accession>
<feature type="region of interest" description="Disordered" evidence="1">
    <location>
        <begin position="151"/>
        <end position="196"/>
    </location>
</feature>
<dbReference type="AlphaFoldDB" id="A0AAN7S0D5"/>
<comment type="caution">
    <text evidence="2">The sequence shown here is derived from an EMBL/GenBank/DDBJ whole genome shotgun (WGS) entry which is preliminary data.</text>
</comment>
<sequence length="196" mass="23065">MVKGLEHLSCEERLRELGPFSLENRSLGGILLMYINNRRECASRMDPGSFQWTRGNGHKQKHRRFCLNTRKHFFTVWVTEHLHRLPREVVESPSLEMLKSCLAMVLGNWLYRGLDHAGTISMELQCKLRLRDWIRKSKAHLELNLVRDMEDNNKGSYRNPRPLRRVGKRGATQTPSVEENHVNHFQTYEGQEGDWE</sequence>
<dbReference type="EMBL" id="JAUNZN010000003">
    <property type="protein sequence ID" value="KAK4823610.1"/>
    <property type="molecule type" value="Genomic_DNA"/>
</dbReference>
<evidence type="ECO:0000313" key="3">
    <source>
        <dbReference type="Proteomes" id="UP001333110"/>
    </source>
</evidence>
<dbReference type="Proteomes" id="UP001333110">
    <property type="component" value="Unassembled WGS sequence"/>
</dbReference>
<keyword evidence="3" id="KW-1185">Reference proteome</keyword>
<feature type="compositionally biased region" description="Polar residues" evidence="1">
    <location>
        <begin position="171"/>
        <end position="189"/>
    </location>
</feature>
<evidence type="ECO:0000256" key="1">
    <source>
        <dbReference type="SAM" id="MobiDB-lite"/>
    </source>
</evidence>
<organism evidence="2 3">
    <name type="scientific">Mycteria americana</name>
    <name type="common">Wood stork</name>
    <dbReference type="NCBI Taxonomy" id="33587"/>
    <lineage>
        <taxon>Eukaryota</taxon>
        <taxon>Metazoa</taxon>
        <taxon>Chordata</taxon>
        <taxon>Craniata</taxon>
        <taxon>Vertebrata</taxon>
        <taxon>Euteleostomi</taxon>
        <taxon>Archelosauria</taxon>
        <taxon>Archosauria</taxon>
        <taxon>Dinosauria</taxon>
        <taxon>Saurischia</taxon>
        <taxon>Theropoda</taxon>
        <taxon>Coelurosauria</taxon>
        <taxon>Aves</taxon>
        <taxon>Neognathae</taxon>
        <taxon>Neoaves</taxon>
        <taxon>Aequornithes</taxon>
        <taxon>Ciconiiformes</taxon>
        <taxon>Ciconiidae</taxon>
        <taxon>Mycteria</taxon>
    </lineage>
</organism>
<evidence type="ECO:0000313" key="2">
    <source>
        <dbReference type="EMBL" id="KAK4823610.1"/>
    </source>
</evidence>
<protein>
    <submittedName>
        <fullName evidence="2">Uncharacterized protein</fullName>
    </submittedName>
</protein>
<proteinExistence type="predicted"/>